<name>A0ABW0QGI1_9BURK</name>
<evidence type="ECO:0000256" key="2">
    <source>
        <dbReference type="PROSITE-ProRule" id="PRU00169"/>
    </source>
</evidence>
<dbReference type="SUPFAM" id="SSF52172">
    <property type="entry name" value="CheY-like"/>
    <property type="match status" value="1"/>
</dbReference>
<proteinExistence type="predicted"/>
<dbReference type="PANTHER" id="PTHR43214">
    <property type="entry name" value="TWO-COMPONENT RESPONSE REGULATOR"/>
    <property type="match status" value="1"/>
</dbReference>
<dbReference type="Pfam" id="PF00072">
    <property type="entry name" value="Response_reg"/>
    <property type="match status" value="1"/>
</dbReference>
<accession>A0ABW0QGI1</accession>
<organism evidence="4 5">
    <name type="scientific">Polaromonas jejuensis</name>
    <dbReference type="NCBI Taxonomy" id="457502"/>
    <lineage>
        <taxon>Bacteria</taxon>
        <taxon>Pseudomonadati</taxon>
        <taxon>Pseudomonadota</taxon>
        <taxon>Betaproteobacteria</taxon>
        <taxon>Burkholderiales</taxon>
        <taxon>Comamonadaceae</taxon>
        <taxon>Polaromonas</taxon>
    </lineage>
</organism>
<gene>
    <name evidence="4" type="ORF">ACFPP7_22610</name>
</gene>
<evidence type="ECO:0000259" key="3">
    <source>
        <dbReference type="PROSITE" id="PS50110"/>
    </source>
</evidence>
<feature type="modified residue" description="4-aspartylphosphate" evidence="2">
    <location>
        <position position="73"/>
    </location>
</feature>
<keyword evidence="1" id="KW-0238">DNA-binding</keyword>
<feature type="domain" description="Response regulatory" evidence="3">
    <location>
        <begin position="22"/>
        <end position="138"/>
    </location>
</feature>
<evidence type="ECO:0000313" key="4">
    <source>
        <dbReference type="EMBL" id="MFC5523688.1"/>
    </source>
</evidence>
<evidence type="ECO:0000313" key="5">
    <source>
        <dbReference type="Proteomes" id="UP001596084"/>
    </source>
</evidence>
<comment type="caution">
    <text evidence="4">The sequence shown here is derived from an EMBL/GenBank/DDBJ whole genome shotgun (WGS) entry which is preliminary data.</text>
</comment>
<dbReference type="InterPro" id="IPR058245">
    <property type="entry name" value="NreC/VraR/RcsB-like_REC"/>
</dbReference>
<dbReference type="Proteomes" id="UP001596084">
    <property type="component" value="Unassembled WGS sequence"/>
</dbReference>
<dbReference type="PROSITE" id="PS50110">
    <property type="entry name" value="RESPONSE_REGULATORY"/>
    <property type="match status" value="1"/>
</dbReference>
<sequence>MQVTNTESLPAPMPARNAHPKRLFIVEDSDVVRALWRTVVARIAGLSLSGEFNRASTAIAAIRRKPPHVVLLDINLNDGNGMEVLRVVTAECPMTKVVVVSNCADATHRKYFTEAGAHAFYDKSHELAAMRGMLERLAGFGSSASFSY</sequence>
<evidence type="ECO:0000256" key="1">
    <source>
        <dbReference type="ARBA" id="ARBA00023125"/>
    </source>
</evidence>
<dbReference type="RefSeq" id="WP_084389607.1">
    <property type="nucleotide sequence ID" value="NZ_JBHSMX010000066.1"/>
</dbReference>
<dbReference type="InterPro" id="IPR011006">
    <property type="entry name" value="CheY-like_superfamily"/>
</dbReference>
<reference evidence="5" key="1">
    <citation type="journal article" date="2019" name="Int. J. Syst. Evol. Microbiol.">
        <title>The Global Catalogue of Microorganisms (GCM) 10K type strain sequencing project: providing services to taxonomists for standard genome sequencing and annotation.</title>
        <authorList>
            <consortium name="The Broad Institute Genomics Platform"/>
            <consortium name="The Broad Institute Genome Sequencing Center for Infectious Disease"/>
            <person name="Wu L."/>
            <person name="Ma J."/>
        </authorList>
    </citation>
    <scope>NUCLEOTIDE SEQUENCE [LARGE SCALE GENOMIC DNA]</scope>
    <source>
        <strain evidence="5">CGMCC 4.7277</strain>
    </source>
</reference>
<dbReference type="InterPro" id="IPR039420">
    <property type="entry name" value="WalR-like"/>
</dbReference>
<dbReference type="EMBL" id="JBHSMX010000066">
    <property type="protein sequence ID" value="MFC5523688.1"/>
    <property type="molecule type" value="Genomic_DNA"/>
</dbReference>
<dbReference type="InterPro" id="IPR001789">
    <property type="entry name" value="Sig_transdc_resp-reg_receiver"/>
</dbReference>
<keyword evidence="5" id="KW-1185">Reference proteome</keyword>
<keyword evidence="2" id="KW-0597">Phosphoprotein</keyword>
<dbReference type="Gene3D" id="3.40.50.2300">
    <property type="match status" value="1"/>
</dbReference>
<protein>
    <submittedName>
        <fullName evidence="4">Response regulator</fullName>
    </submittedName>
</protein>
<dbReference type="SMART" id="SM00448">
    <property type="entry name" value="REC"/>
    <property type="match status" value="1"/>
</dbReference>
<dbReference type="CDD" id="cd17535">
    <property type="entry name" value="REC_NarL-like"/>
    <property type="match status" value="1"/>
</dbReference>